<dbReference type="RefSeq" id="WP_053417252.1">
    <property type="nucleotide sequence ID" value="NZ_JBCMHV010000018.1"/>
</dbReference>
<proteinExistence type="predicted"/>
<comment type="caution">
    <text evidence="1">The sequence shown here is derived from an EMBL/GenBank/DDBJ whole genome shotgun (WGS) entry which is preliminary data.</text>
</comment>
<evidence type="ECO:0000313" key="1">
    <source>
        <dbReference type="EMBL" id="KOO49058.1"/>
    </source>
</evidence>
<dbReference type="OrthoDB" id="2417886at2"/>
<dbReference type="Pfam" id="PF07307">
    <property type="entry name" value="HEPPP_synt_1"/>
    <property type="match status" value="1"/>
</dbReference>
<dbReference type="InterPro" id="IPR009920">
    <property type="entry name" value="HEPPP_synth_su1"/>
</dbReference>
<organism evidence="1 2">
    <name type="scientific">Viridibacillus arvi</name>
    <dbReference type="NCBI Taxonomy" id="263475"/>
    <lineage>
        <taxon>Bacteria</taxon>
        <taxon>Bacillati</taxon>
        <taxon>Bacillota</taxon>
        <taxon>Bacilli</taxon>
        <taxon>Bacillales</taxon>
        <taxon>Caryophanaceae</taxon>
        <taxon>Viridibacillus</taxon>
    </lineage>
</organism>
<protein>
    <recommendedName>
        <fullName evidence="3">Heptaprenyl diphosphate synthase</fullName>
    </recommendedName>
</protein>
<dbReference type="GeneID" id="301136764"/>
<dbReference type="Gene3D" id="1.20.120.1450">
    <property type="match status" value="1"/>
</dbReference>
<keyword evidence="2" id="KW-1185">Reference proteome</keyword>
<dbReference type="STRING" id="263475.AMD00_11720"/>
<sequence length="262" mass="30121">MNATIIDNKIQELQNNILMQLHHRTLLKYTGQPIVENETLFYLLLPFLNGEIWTSEQDEVSTTIGIIYTALHAHDQIDEVDATSKNQQLTVLAGDFYSGMYYQLLSKIPNIALIRSLSDGIIDISEQKTAIYEPTSRPITDWLHALTVIESKSIEQFMKHYHLDQYIPLVQQGLLLNRLAYELRILQETHMKTRIVAAIEKSEQFTSTKRSAERILEELVSELSSTFTRSISTSPFLQDEVKTLIVNRMPRIACEHQTTREG</sequence>
<dbReference type="GO" id="GO:0009234">
    <property type="term" value="P:menaquinone biosynthetic process"/>
    <property type="evidence" value="ECO:0007669"/>
    <property type="project" value="InterPro"/>
</dbReference>
<dbReference type="AlphaFoldDB" id="A0A0M0LED1"/>
<dbReference type="PATRIC" id="fig|263475.3.peg.3585"/>
<reference evidence="2" key="1">
    <citation type="submission" date="2015-08" db="EMBL/GenBank/DDBJ databases">
        <title>Fjat-10028 dsm 16317.</title>
        <authorList>
            <person name="Liu B."/>
            <person name="Wang J."/>
            <person name="Zhu Y."/>
            <person name="Liu G."/>
            <person name="Chen Q."/>
            <person name="Chen Z."/>
            <person name="Lan J."/>
            <person name="Che J."/>
            <person name="Ge C."/>
            <person name="Shi H."/>
            <person name="Pan Z."/>
            <person name="Liu X."/>
        </authorList>
    </citation>
    <scope>NUCLEOTIDE SEQUENCE [LARGE SCALE GENOMIC DNA]</scope>
    <source>
        <strain evidence="2">DSM 16317</strain>
    </source>
</reference>
<accession>A0A0M0LED1</accession>
<name>A0A0M0LED1_9BACL</name>
<gene>
    <name evidence="1" type="ORF">AMD00_11720</name>
</gene>
<dbReference type="Proteomes" id="UP000036867">
    <property type="component" value="Unassembled WGS sequence"/>
</dbReference>
<evidence type="ECO:0000313" key="2">
    <source>
        <dbReference type="Proteomes" id="UP000036867"/>
    </source>
</evidence>
<dbReference type="EMBL" id="LILB01000005">
    <property type="protein sequence ID" value="KOO49058.1"/>
    <property type="molecule type" value="Genomic_DNA"/>
</dbReference>
<evidence type="ECO:0008006" key="3">
    <source>
        <dbReference type="Google" id="ProtNLM"/>
    </source>
</evidence>